<proteinExistence type="predicted"/>
<dbReference type="Proteomes" id="UP001209746">
    <property type="component" value="Unassembled WGS sequence"/>
</dbReference>
<dbReference type="EMBL" id="JAOPKC010000005">
    <property type="protein sequence ID" value="MCU4717811.1"/>
    <property type="molecule type" value="Genomic_DNA"/>
</dbReference>
<dbReference type="EMBL" id="JAOPKD010000006">
    <property type="protein sequence ID" value="MCU4726975.1"/>
    <property type="molecule type" value="Genomic_DNA"/>
</dbReference>
<accession>A0AAE3LF61</accession>
<keyword evidence="4" id="KW-1185">Reference proteome</keyword>
<evidence type="ECO:0000313" key="4">
    <source>
        <dbReference type="Proteomes" id="UP001208186"/>
    </source>
</evidence>
<comment type="caution">
    <text evidence="3">The sequence shown here is derived from an EMBL/GenBank/DDBJ whole genome shotgun (WGS) entry which is preliminary data.</text>
</comment>
<protein>
    <submittedName>
        <fullName evidence="3">Uncharacterized protein</fullName>
    </submittedName>
</protein>
<organism evidence="3 5">
    <name type="scientific">Halapricum hydrolyticum</name>
    <dbReference type="NCBI Taxonomy" id="2979991"/>
    <lineage>
        <taxon>Archaea</taxon>
        <taxon>Methanobacteriati</taxon>
        <taxon>Methanobacteriota</taxon>
        <taxon>Stenosarchaea group</taxon>
        <taxon>Halobacteria</taxon>
        <taxon>Halobacteriales</taxon>
        <taxon>Haloarculaceae</taxon>
        <taxon>Halapricum</taxon>
    </lineage>
</organism>
<feature type="transmembrane region" description="Helical" evidence="1">
    <location>
        <begin position="20"/>
        <end position="39"/>
    </location>
</feature>
<evidence type="ECO:0000313" key="2">
    <source>
        <dbReference type="EMBL" id="MCU4717811.1"/>
    </source>
</evidence>
<dbReference type="Proteomes" id="UP001208186">
    <property type="component" value="Unassembled WGS sequence"/>
</dbReference>
<evidence type="ECO:0000313" key="3">
    <source>
        <dbReference type="EMBL" id="MCU4726975.1"/>
    </source>
</evidence>
<dbReference type="RefSeq" id="WP_315908576.1">
    <property type="nucleotide sequence ID" value="NZ_JAOPKC010000005.1"/>
</dbReference>
<keyword evidence="1" id="KW-0812">Transmembrane</keyword>
<keyword evidence="1" id="KW-0472">Membrane</keyword>
<evidence type="ECO:0000313" key="5">
    <source>
        <dbReference type="Proteomes" id="UP001209746"/>
    </source>
</evidence>
<sequence>MRLYFRNAMKNMVKTYQFIFLRVAIGLALAFGLILSLVAST</sequence>
<name>A0AAE3LF61_9EURY</name>
<gene>
    <name evidence="3" type="ORF">OB914_08335</name>
    <name evidence="2" type="ORF">OB916_07000</name>
</gene>
<evidence type="ECO:0000256" key="1">
    <source>
        <dbReference type="SAM" id="Phobius"/>
    </source>
</evidence>
<dbReference type="AlphaFoldDB" id="A0AAE3LF61"/>
<keyword evidence="1" id="KW-1133">Transmembrane helix</keyword>
<reference evidence="3" key="1">
    <citation type="submission" date="2023-02" db="EMBL/GenBank/DDBJ databases">
        <title>Enrichment on poylsaccharides allowed isolation of novel metabolic and taxonomic groups of Haloarchaea.</title>
        <authorList>
            <person name="Sorokin D.Y."/>
            <person name="Elcheninov A.G."/>
            <person name="Khizhniak T.V."/>
            <person name="Kolganova T.V."/>
            <person name="Kublanov I.V."/>
        </authorList>
    </citation>
    <scope>NUCLEOTIDE SEQUENCE</scope>
    <source>
        <strain evidence="2 4">HArc-curdl5-1</strain>
        <strain evidence="3">HArc-curdl7</strain>
    </source>
</reference>